<organism evidence="6 7">
    <name type="scientific">Paenibacillus sepulcri</name>
    <dbReference type="NCBI Taxonomy" id="359917"/>
    <lineage>
        <taxon>Bacteria</taxon>
        <taxon>Bacillati</taxon>
        <taxon>Bacillota</taxon>
        <taxon>Bacilli</taxon>
        <taxon>Bacillales</taxon>
        <taxon>Paenibacillaceae</taxon>
        <taxon>Paenibacillus</taxon>
    </lineage>
</organism>
<dbReference type="Pfam" id="PF01266">
    <property type="entry name" value="DAO"/>
    <property type="match status" value="1"/>
</dbReference>
<proteinExistence type="predicted"/>
<reference evidence="6 7" key="1">
    <citation type="submission" date="2021-07" db="EMBL/GenBank/DDBJ databases">
        <title>Paenibacillus radiodurans sp. nov., isolated from the southeastern edge of Tengger Desert.</title>
        <authorList>
            <person name="Zhang G."/>
        </authorList>
    </citation>
    <scope>NUCLEOTIDE SEQUENCE [LARGE SCALE GENOMIC DNA]</scope>
    <source>
        <strain evidence="6 7">CCM 7311</strain>
    </source>
</reference>
<dbReference type="PANTHER" id="PTHR10961:SF7">
    <property type="entry name" value="FAD DEPENDENT OXIDOREDUCTASE DOMAIN-CONTAINING PROTEIN"/>
    <property type="match status" value="1"/>
</dbReference>
<feature type="non-terminal residue" evidence="6">
    <location>
        <position position="172"/>
    </location>
</feature>
<evidence type="ECO:0000256" key="4">
    <source>
        <dbReference type="ARBA" id="ARBA00023002"/>
    </source>
</evidence>
<evidence type="ECO:0000259" key="5">
    <source>
        <dbReference type="Pfam" id="PF01266"/>
    </source>
</evidence>
<feature type="domain" description="FAD dependent oxidoreductase" evidence="5">
    <location>
        <begin position="6"/>
        <end position="170"/>
    </location>
</feature>
<dbReference type="InterPro" id="IPR006076">
    <property type="entry name" value="FAD-dep_OxRdtase"/>
</dbReference>
<keyword evidence="3" id="KW-0274">FAD</keyword>
<keyword evidence="2" id="KW-0285">Flavoprotein</keyword>
<dbReference type="Gene3D" id="3.50.50.60">
    <property type="entry name" value="FAD/NAD(P)-binding domain"/>
    <property type="match status" value="1"/>
</dbReference>
<gene>
    <name evidence="6" type="ORF">K0U00_46975</name>
</gene>
<evidence type="ECO:0000313" key="6">
    <source>
        <dbReference type="EMBL" id="MBW7461628.1"/>
    </source>
</evidence>
<dbReference type="PANTHER" id="PTHR10961">
    <property type="entry name" value="PEROXISOMAL SARCOSINE OXIDASE"/>
    <property type="match status" value="1"/>
</dbReference>
<dbReference type="SUPFAM" id="SSF54373">
    <property type="entry name" value="FAD-linked reductases, C-terminal domain"/>
    <property type="match status" value="1"/>
</dbReference>
<dbReference type="Proteomes" id="UP001519887">
    <property type="component" value="Unassembled WGS sequence"/>
</dbReference>
<dbReference type="InterPro" id="IPR045170">
    <property type="entry name" value="MTOX"/>
</dbReference>
<dbReference type="EMBL" id="JAHZIK010003118">
    <property type="protein sequence ID" value="MBW7461628.1"/>
    <property type="molecule type" value="Genomic_DNA"/>
</dbReference>
<evidence type="ECO:0000256" key="1">
    <source>
        <dbReference type="ARBA" id="ARBA00001974"/>
    </source>
</evidence>
<dbReference type="Gene3D" id="3.30.9.10">
    <property type="entry name" value="D-Amino Acid Oxidase, subunit A, domain 2"/>
    <property type="match status" value="1"/>
</dbReference>
<evidence type="ECO:0000256" key="3">
    <source>
        <dbReference type="ARBA" id="ARBA00022827"/>
    </source>
</evidence>
<keyword evidence="4" id="KW-0560">Oxidoreductase</keyword>
<dbReference type="SUPFAM" id="SSF51905">
    <property type="entry name" value="FAD/NAD(P)-binding domain"/>
    <property type="match status" value="1"/>
</dbReference>
<sequence length="172" mass="18504">LPDGFEGMYEPNAGYLYSERGVAAYKRAALEAGAGLLTNTFVTDIVPDAGGVTVRTKDNIFHAGKVLISAGAWFKRLEPFISLPIRSVRKVVGWFETEGNGFDSGVFPGFTLGTKDGGYYGFPSIDGKGLKIGRHDTGVEWKPGEELAPFGFYPEDEGDLRRALSAFMPGAA</sequence>
<keyword evidence="7" id="KW-1185">Reference proteome</keyword>
<comment type="caution">
    <text evidence="6">The sequence shown here is derived from an EMBL/GenBank/DDBJ whole genome shotgun (WGS) entry which is preliminary data.</text>
</comment>
<comment type="cofactor">
    <cofactor evidence="1">
        <name>FAD</name>
        <dbReference type="ChEBI" id="CHEBI:57692"/>
    </cofactor>
</comment>
<evidence type="ECO:0000313" key="7">
    <source>
        <dbReference type="Proteomes" id="UP001519887"/>
    </source>
</evidence>
<accession>A0ABS7CL51</accession>
<dbReference type="InterPro" id="IPR036188">
    <property type="entry name" value="FAD/NAD-bd_sf"/>
</dbReference>
<evidence type="ECO:0000256" key="2">
    <source>
        <dbReference type="ARBA" id="ARBA00022630"/>
    </source>
</evidence>
<protein>
    <submittedName>
        <fullName evidence="6">FAD-dependent oxidoreductase</fullName>
    </submittedName>
</protein>
<feature type="non-terminal residue" evidence="6">
    <location>
        <position position="1"/>
    </location>
</feature>
<name>A0ABS7CL51_9BACL</name>